<gene>
    <name evidence="2" type="ORF">PG997_005384</name>
</gene>
<evidence type="ECO:0000313" key="2">
    <source>
        <dbReference type="EMBL" id="KAK8090423.1"/>
    </source>
</evidence>
<name>A0ABR1X4U0_9PEZI</name>
<accession>A0ABR1X4U0</accession>
<comment type="caution">
    <text evidence="2">The sequence shown here is derived from an EMBL/GenBank/DDBJ whole genome shotgun (WGS) entry which is preliminary data.</text>
</comment>
<keyword evidence="3" id="KW-1185">Reference proteome</keyword>
<proteinExistence type="predicted"/>
<reference evidence="2 3" key="1">
    <citation type="submission" date="2023-01" db="EMBL/GenBank/DDBJ databases">
        <title>Analysis of 21 Apiospora genomes using comparative genomics revels a genus with tremendous synthesis potential of carbohydrate active enzymes and secondary metabolites.</title>
        <authorList>
            <person name="Sorensen T."/>
        </authorList>
    </citation>
    <scope>NUCLEOTIDE SEQUENCE [LARGE SCALE GENOMIC DNA]</scope>
    <source>
        <strain evidence="2 3">CBS 114990</strain>
    </source>
</reference>
<feature type="region of interest" description="Disordered" evidence="1">
    <location>
        <begin position="1"/>
        <end position="24"/>
    </location>
</feature>
<sequence length="215" mass="24129">MLPPDHGCPIESGRNNTSNPNSKHDPLDQLALALTCRPLLRAAALLLVPIRTPSLRHHAHLEPPCPATVRLQHIIDGFSSPSPGGGQQATARSWRTITTPAPANKVRYCPACCHHRPQSQDYWYRRVERCVERVPERAFPAGEPNHVFCEVVYDWDVGSHLECPECWLKAVVGPGRPRPKPIRAVARPNWRNDNLRVGVNEFIYALYGTTLPSEY</sequence>
<dbReference type="GeneID" id="92042759"/>
<dbReference type="EMBL" id="JAQQWN010000004">
    <property type="protein sequence ID" value="KAK8090423.1"/>
    <property type="molecule type" value="Genomic_DNA"/>
</dbReference>
<organism evidence="2 3">
    <name type="scientific">Apiospora hydei</name>
    <dbReference type="NCBI Taxonomy" id="1337664"/>
    <lineage>
        <taxon>Eukaryota</taxon>
        <taxon>Fungi</taxon>
        <taxon>Dikarya</taxon>
        <taxon>Ascomycota</taxon>
        <taxon>Pezizomycotina</taxon>
        <taxon>Sordariomycetes</taxon>
        <taxon>Xylariomycetidae</taxon>
        <taxon>Amphisphaeriales</taxon>
        <taxon>Apiosporaceae</taxon>
        <taxon>Apiospora</taxon>
    </lineage>
</organism>
<protein>
    <submittedName>
        <fullName evidence="2">Uncharacterized protein</fullName>
    </submittedName>
</protein>
<evidence type="ECO:0000256" key="1">
    <source>
        <dbReference type="SAM" id="MobiDB-lite"/>
    </source>
</evidence>
<dbReference type="Proteomes" id="UP001433268">
    <property type="component" value="Unassembled WGS sequence"/>
</dbReference>
<dbReference type="RefSeq" id="XP_066673317.1">
    <property type="nucleotide sequence ID" value="XM_066809699.1"/>
</dbReference>
<evidence type="ECO:0000313" key="3">
    <source>
        <dbReference type="Proteomes" id="UP001433268"/>
    </source>
</evidence>